<keyword evidence="3" id="KW-1185">Reference proteome</keyword>
<evidence type="ECO:0000256" key="1">
    <source>
        <dbReference type="SAM" id="MobiDB-lite"/>
    </source>
</evidence>
<comment type="caution">
    <text evidence="2">The sequence shown here is derived from an EMBL/GenBank/DDBJ whole genome shotgun (WGS) entry which is preliminary data.</text>
</comment>
<protein>
    <submittedName>
        <fullName evidence="2">Uncharacterized protein</fullName>
    </submittedName>
</protein>
<gene>
    <name evidence="2" type="ORF">T02_16096</name>
</gene>
<feature type="region of interest" description="Disordered" evidence="1">
    <location>
        <begin position="1"/>
        <end position="42"/>
    </location>
</feature>
<sequence>LLAGSRNSGELPEVEPRSCTTSRCDSTPPPTDVALDDPSGGLRNTPRPFLVRAAAVEKQAFSGPRVGAMLLEQPYARQLSTRQWTWVYSPQSTNQRNHGRIGGRMMVEGGSDGLRVCVVKVLTGRQKMFYTNWQWKRSHVRIPLLVDMLVWVSPQHWQQIMRKRIQMIRLPTLLTCSIVPIGESWVWQASEMELNSELHSGAPVKAPAFPTAIWCT</sequence>
<dbReference type="AlphaFoldDB" id="A0A0V1KWZ4"/>
<proteinExistence type="predicted"/>
<name>A0A0V1KWZ4_9BILA</name>
<accession>A0A0V1KWZ4</accession>
<feature type="non-terminal residue" evidence="2">
    <location>
        <position position="1"/>
    </location>
</feature>
<dbReference type="OrthoDB" id="10474811at2759"/>
<dbReference type="EMBL" id="JYDW01000230">
    <property type="protein sequence ID" value="KRZ51326.1"/>
    <property type="molecule type" value="Genomic_DNA"/>
</dbReference>
<organism evidence="2 3">
    <name type="scientific">Trichinella nativa</name>
    <dbReference type="NCBI Taxonomy" id="6335"/>
    <lineage>
        <taxon>Eukaryota</taxon>
        <taxon>Metazoa</taxon>
        <taxon>Ecdysozoa</taxon>
        <taxon>Nematoda</taxon>
        <taxon>Enoplea</taxon>
        <taxon>Dorylaimia</taxon>
        <taxon>Trichinellida</taxon>
        <taxon>Trichinellidae</taxon>
        <taxon>Trichinella</taxon>
    </lineage>
</organism>
<reference evidence="2 3" key="1">
    <citation type="submission" date="2015-05" db="EMBL/GenBank/DDBJ databases">
        <title>Evolution of Trichinella species and genotypes.</title>
        <authorList>
            <person name="Korhonen P.K."/>
            <person name="Edoardo P."/>
            <person name="Giuseppe L.R."/>
            <person name="Gasser R.B."/>
        </authorList>
    </citation>
    <scope>NUCLEOTIDE SEQUENCE [LARGE SCALE GENOMIC DNA]</scope>
    <source>
        <strain evidence="2">ISS10</strain>
    </source>
</reference>
<evidence type="ECO:0000313" key="2">
    <source>
        <dbReference type="EMBL" id="KRZ51326.1"/>
    </source>
</evidence>
<evidence type="ECO:0000313" key="3">
    <source>
        <dbReference type="Proteomes" id="UP000054721"/>
    </source>
</evidence>
<dbReference type="Proteomes" id="UP000054721">
    <property type="component" value="Unassembled WGS sequence"/>
</dbReference>